<gene>
    <name evidence="1" type="ORF">ACG04R_16290</name>
</gene>
<dbReference type="Proteomes" id="UP001606134">
    <property type="component" value="Unassembled WGS sequence"/>
</dbReference>
<keyword evidence="2" id="KW-1185">Reference proteome</keyword>
<comment type="caution">
    <text evidence="1">The sequence shown here is derived from an EMBL/GenBank/DDBJ whole genome shotgun (WGS) entry which is preliminary data.</text>
</comment>
<accession>A0ABW7HEJ8</accession>
<dbReference type="RefSeq" id="WP_394412761.1">
    <property type="nucleotide sequence ID" value="NZ_JBIGIC010000008.1"/>
</dbReference>
<name>A0ABW7HEJ8_9BURK</name>
<reference evidence="1 2" key="1">
    <citation type="submission" date="2024-08" db="EMBL/GenBank/DDBJ databases">
        <authorList>
            <person name="Lu H."/>
        </authorList>
    </citation>
    <scope>NUCLEOTIDE SEQUENCE [LARGE SCALE GENOMIC DNA]</scope>
    <source>
        <strain evidence="1 2">BYS78W</strain>
    </source>
</reference>
<evidence type="ECO:0000313" key="2">
    <source>
        <dbReference type="Proteomes" id="UP001606134"/>
    </source>
</evidence>
<evidence type="ECO:0000313" key="1">
    <source>
        <dbReference type="EMBL" id="MFG6488247.1"/>
    </source>
</evidence>
<protein>
    <submittedName>
        <fullName evidence="1">Uncharacterized protein</fullName>
    </submittedName>
</protein>
<organism evidence="1 2">
    <name type="scientific">Pelomonas candidula</name>
    <dbReference type="NCBI Taxonomy" id="3299025"/>
    <lineage>
        <taxon>Bacteria</taxon>
        <taxon>Pseudomonadati</taxon>
        <taxon>Pseudomonadota</taxon>
        <taxon>Betaproteobacteria</taxon>
        <taxon>Burkholderiales</taxon>
        <taxon>Sphaerotilaceae</taxon>
        <taxon>Roseateles</taxon>
    </lineage>
</organism>
<sequence length="168" mass="19324">MTSNTKAKKAQVAQVPGPQKMRHMYTGEERAELVSKLTTRVPYQLRAHLKTVTAWPIFGFRTQTQMFSQCLVDFIRLRPWEAGLKWRQSYKASPEYPLYHMHLEPTEVTGKLVTGVELKDRAMEIADEEGVNQATFALTWLWWIALHHKRIDNDDIMAPLMAAKGAVV</sequence>
<proteinExistence type="predicted"/>
<dbReference type="EMBL" id="JBIGIC010000008">
    <property type="protein sequence ID" value="MFG6488247.1"/>
    <property type="molecule type" value="Genomic_DNA"/>
</dbReference>